<dbReference type="InterPro" id="IPR053709">
    <property type="entry name" value="eRP_eS24_sf"/>
</dbReference>
<evidence type="ECO:0000256" key="4">
    <source>
        <dbReference type="HAMAP-Rule" id="MF_00545"/>
    </source>
</evidence>
<gene>
    <name evidence="4" type="primary">rps24e</name>
    <name evidence="6" type="ORF">HA333_06275</name>
</gene>
<evidence type="ECO:0000256" key="5">
    <source>
        <dbReference type="RuleBase" id="RU004381"/>
    </source>
</evidence>
<dbReference type="OMA" id="HETAKIY"/>
<name>A0A832W4K4_9CREN</name>
<evidence type="ECO:0000313" key="6">
    <source>
        <dbReference type="EMBL" id="HII47049.1"/>
    </source>
</evidence>
<dbReference type="InterPro" id="IPR001976">
    <property type="entry name" value="Ribosomal_eS24"/>
</dbReference>
<keyword evidence="2 4" id="KW-0689">Ribosomal protein</keyword>
<dbReference type="RefSeq" id="WP_011008659.1">
    <property type="nucleotide sequence ID" value="NZ_DAIOPL010000002.1"/>
</dbReference>
<dbReference type="InterPro" id="IPR012678">
    <property type="entry name" value="Ribosomal_uL23/eL15/eS24_sf"/>
</dbReference>
<organism evidence="6 7">
    <name type="scientific">Pyrobaculum aerophilum</name>
    <dbReference type="NCBI Taxonomy" id="13773"/>
    <lineage>
        <taxon>Archaea</taxon>
        <taxon>Thermoproteota</taxon>
        <taxon>Thermoprotei</taxon>
        <taxon>Thermoproteales</taxon>
        <taxon>Thermoproteaceae</taxon>
        <taxon>Pyrobaculum</taxon>
    </lineage>
</organism>
<evidence type="ECO:0000256" key="2">
    <source>
        <dbReference type="ARBA" id="ARBA00022980"/>
    </source>
</evidence>
<dbReference type="GeneID" id="1464532"/>
<dbReference type="InterPro" id="IPR018098">
    <property type="entry name" value="Ribosomal_eS24_CS"/>
</dbReference>
<dbReference type="Proteomes" id="UP000651120">
    <property type="component" value="Unassembled WGS sequence"/>
</dbReference>
<dbReference type="Gene3D" id="3.30.70.3370">
    <property type="match status" value="1"/>
</dbReference>
<dbReference type="SUPFAM" id="SSF54189">
    <property type="entry name" value="Ribosomal proteins S24e, L23 and L15e"/>
    <property type="match status" value="1"/>
</dbReference>
<dbReference type="HAMAP" id="MF_00545">
    <property type="entry name" value="Ribosomal_eS24"/>
    <property type="match status" value="1"/>
</dbReference>
<dbReference type="GO" id="GO:0006412">
    <property type="term" value="P:translation"/>
    <property type="evidence" value="ECO:0007669"/>
    <property type="project" value="UniProtKB-UniRule"/>
</dbReference>
<dbReference type="GO" id="GO:0003735">
    <property type="term" value="F:structural constituent of ribosome"/>
    <property type="evidence" value="ECO:0007669"/>
    <property type="project" value="InterPro"/>
</dbReference>
<proteinExistence type="inferred from homology"/>
<dbReference type="GO" id="GO:1990904">
    <property type="term" value="C:ribonucleoprotein complex"/>
    <property type="evidence" value="ECO:0007669"/>
    <property type="project" value="UniProtKB-KW"/>
</dbReference>
<evidence type="ECO:0000313" key="7">
    <source>
        <dbReference type="Proteomes" id="UP000651120"/>
    </source>
</evidence>
<dbReference type="EMBL" id="DUJP01000027">
    <property type="protein sequence ID" value="HII47049.1"/>
    <property type="molecule type" value="Genomic_DNA"/>
</dbReference>
<dbReference type="PROSITE" id="PS00529">
    <property type="entry name" value="RIBOSOMAL_S24E"/>
    <property type="match status" value="1"/>
</dbReference>
<evidence type="ECO:0000256" key="1">
    <source>
        <dbReference type="ARBA" id="ARBA00009680"/>
    </source>
</evidence>
<reference evidence="6" key="1">
    <citation type="journal article" date="2020" name="bioRxiv">
        <title>A rank-normalized archaeal taxonomy based on genome phylogeny resolves widespread incomplete and uneven classifications.</title>
        <authorList>
            <person name="Rinke C."/>
            <person name="Chuvochina M."/>
            <person name="Mussig A.J."/>
            <person name="Chaumeil P.-A."/>
            <person name="Waite D.W."/>
            <person name="Whitman W.B."/>
            <person name="Parks D.H."/>
            <person name="Hugenholtz P."/>
        </authorList>
    </citation>
    <scope>NUCLEOTIDE SEQUENCE</scope>
    <source>
        <strain evidence="6">UBA8839</strain>
    </source>
</reference>
<comment type="similarity">
    <text evidence="1 4 5">Belongs to the eukaryotic ribosomal protein eS24 family.</text>
</comment>
<comment type="caution">
    <text evidence="6">The sequence shown here is derived from an EMBL/GenBank/DDBJ whole genome shotgun (WGS) entry which is preliminary data.</text>
</comment>
<evidence type="ECO:0000256" key="3">
    <source>
        <dbReference type="ARBA" id="ARBA00023274"/>
    </source>
</evidence>
<dbReference type="AlphaFoldDB" id="A0A832W4K4"/>
<dbReference type="Pfam" id="PF01282">
    <property type="entry name" value="Ribosomal_S24e"/>
    <property type="match status" value="1"/>
</dbReference>
<dbReference type="PANTHER" id="PTHR10496">
    <property type="entry name" value="40S RIBOSOMAL PROTEIN S24"/>
    <property type="match status" value="1"/>
</dbReference>
<protein>
    <recommendedName>
        <fullName evidence="4">Small ribosomal subunit protein eS24</fullName>
    </recommendedName>
</protein>
<keyword evidence="3 4" id="KW-0687">Ribonucleoprotein</keyword>
<accession>A0A832W4K4</accession>
<dbReference type="SMR" id="A0A832W4K4"/>
<dbReference type="GO" id="GO:0005840">
    <property type="term" value="C:ribosome"/>
    <property type="evidence" value="ECO:0007669"/>
    <property type="project" value="UniProtKB-KW"/>
</dbReference>
<sequence>MSAESFNIVHIRENKLLARRELLVEAVHQNASTPTRQSVREWVAKQLGIDISNVFVRRIKTEFGRGRSLAEVHVYNDSKIARVIEPLYILARNLGEEGKKLLEEAKKRRNERREKKKRKKK</sequence>